<keyword evidence="6" id="KW-0808">Transferase</keyword>
<feature type="transmembrane region" description="Helical" evidence="4">
    <location>
        <begin position="28"/>
        <end position="49"/>
    </location>
</feature>
<dbReference type="Gene3D" id="2.60.40.2380">
    <property type="match status" value="1"/>
</dbReference>
<keyword evidence="6" id="KW-0548">Nucleotidyltransferase</keyword>
<dbReference type="GO" id="GO:0052621">
    <property type="term" value="F:diguanylate cyclase activity"/>
    <property type="evidence" value="ECO:0007669"/>
    <property type="project" value="UniProtKB-EC"/>
</dbReference>
<dbReference type="InterPro" id="IPR011622">
    <property type="entry name" value="7TMR_DISM_rcpt_extracell_dom2"/>
</dbReference>
<evidence type="ECO:0000313" key="7">
    <source>
        <dbReference type="Proteomes" id="UP001058461"/>
    </source>
</evidence>
<keyword evidence="4" id="KW-0812">Transmembrane</keyword>
<dbReference type="PROSITE" id="PS50887">
    <property type="entry name" value="GGDEF"/>
    <property type="match status" value="1"/>
</dbReference>
<accession>A0ABY5HD92</accession>
<dbReference type="EMBL" id="CP073347">
    <property type="protein sequence ID" value="UTW10089.1"/>
    <property type="molecule type" value="Genomic_DNA"/>
</dbReference>
<reference evidence="6" key="1">
    <citation type="submission" date="2021-04" db="EMBL/GenBank/DDBJ databases">
        <title>Oceanospirillales bacteria with DddD are important DMSP degraders in coastal seawater.</title>
        <authorList>
            <person name="Liu J."/>
        </authorList>
    </citation>
    <scope>NUCLEOTIDE SEQUENCE</scope>
    <source>
        <strain evidence="6">D13-1</strain>
    </source>
</reference>
<dbReference type="EC" id="2.7.7.65" evidence="1"/>
<dbReference type="Proteomes" id="UP001058461">
    <property type="component" value="Chromosome"/>
</dbReference>
<protein>
    <recommendedName>
        <fullName evidence="1">diguanylate cyclase</fullName>
        <ecNumber evidence="1">2.7.7.65</ecNumber>
    </recommendedName>
</protein>
<organism evidence="6 7">
    <name type="scientific">Marinobacterium rhizophilum</name>
    <dbReference type="NCBI Taxonomy" id="420402"/>
    <lineage>
        <taxon>Bacteria</taxon>
        <taxon>Pseudomonadati</taxon>
        <taxon>Pseudomonadota</taxon>
        <taxon>Gammaproteobacteria</taxon>
        <taxon>Oceanospirillales</taxon>
        <taxon>Oceanospirillaceae</taxon>
        <taxon>Marinobacterium</taxon>
    </lineage>
</organism>
<keyword evidence="7" id="KW-1185">Reference proteome</keyword>
<dbReference type="PANTHER" id="PTHR45138">
    <property type="entry name" value="REGULATORY COMPONENTS OF SENSORY TRANSDUCTION SYSTEM"/>
    <property type="match status" value="1"/>
</dbReference>
<evidence type="ECO:0000256" key="2">
    <source>
        <dbReference type="ARBA" id="ARBA00034247"/>
    </source>
</evidence>
<keyword evidence="4" id="KW-1133">Transmembrane helix</keyword>
<feature type="transmembrane region" description="Helical" evidence="4">
    <location>
        <begin position="240"/>
        <end position="264"/>
    </location>
</feature>
<feature type="transmembrane region" description="Helical" evidence="4">
    <location>
        <begin position="276"/>
        <end position="296"/>
    </location>
</feature>
<feature type="coiled-coil region" evidence="3">
    <location>
        <begin position="436"/>
        <end position="463"/>
    </location>
</feature>
<feature type="transmembrane region" description="Helical" evidence="4">
    <location>
        <begin position="390"/>
        <end position="411"/>
    </location>
</feature>
<evidence type="ECO:0000256" key="4">
    <source>
        <dbReference type="SAM" id="Phobius"/>
    </source>
</evidence>
<gene>
    <name evidence="6" type="ORF">KDW95_12260</name>
</gene>
<dbReference type="PANTHER" id="PTHR45138:SF9">
    <property type="entry name" value="DIGUANYLATE CYCLASE DGCM-RELATED"/>
    <property type="match status" value="1"/>
</dbReference>
<evidence type="ECO:0000256" key="1">
    <source>
        <dbReference type="ARBA" id="ARBA00012528"/>
    </source>
</evidence>
<dbReference type="InterPro" id="IPR050469">
    <property type="entry name" value="Diguanylate_Cyclase"/>
</dbReference>
<dbReference type="Gene3D" id="3.30.70.270">
    <property type="match status" value="1"/>
</dbReference>
<keyword evidence="4" id="KW-0472">Membrane</keyword>
<evidence type="ECO:0000259" key="5">
    <source>
        <dbReference type="PROSITE" id="PS50887"/>
    </source>
</evidence>
<feature type="domain" description="GGDEF" evidence="5">
    <location>
        <begin position="491"/>
        <end position="624"/>
    </location>
</feature>
<feature type="transmembrane region" description="Helical" evidence="4">
    <location>
        <begin position="365"/>
        <end position="384"/>
    </location>
</feature>
<sequence length="638" mass="69734">MPDLHDWALPPGQGAKPDRRLSRTLRRWLHSLAALLLFCWSAFSQAMVLPLQPHMDGVSLAPYLSVLEDPGRTLTLDDVRAEPWNAKFVPLGSGMTAFGVSSSAWWVRLQVHNGGSQPIEWILDVPHNTLDFLDSYETAAGTAVITQQAGDHRPFAPLRPPSETFNFSYLTPAGGSSDIYLRFAYDSAGIINIYQEASTAAAYAQQQHSKALWLGVFLGASLLVILYNLFLMLSVREAPFFWYLLYASAATLMYLSLSGLGYRYLWHFSPLLVDTIPNTAVSLFYMLAVQFSRSFLDTRSRAPRIDCILLGLIVLAGVSAVLLFTGYRGAAVNLTLLIGLALGLFPALGAWLWYRGHQIARGYTLAWSVWSLTVIGAVLRFTGILPSDPFSIGATRVGMISQTVLLAFALADRINILRTEKTRAEMRELSASVRSTAELEAKVKERTQELEAARQQAEVLAREDPLTGLLNRRAFFERGNEEVGRALRHGQPLSVIMLDIDSFKTVNDAFGHGVGDRVIREVARTLTAVLRDSDIKARMGGEEFAVVLVQTPLDSALQLAERLRQAVEACRVETASATVGVTSSFGVAQLAGDTNTLETILASADSALYQAKNSGRNRVLGAASSEPVVGVKLRAADG</sequence>
<dbReference type="InterPro" id="IPR029787">
    <property type="entry name" value="Nucleotide_cyclase"/>
</dbReference>
<dbReference type="SMART" id="SM00267">
    <property type="entry name" value="GGDEF"/>
    <property type="match status" value="1"/>
</dbReference>
<dbReference type="InterPro" id="IPR043128">
    <property type="entry name" value="Rev_trsase/Diguanyl_cyclase"/>
</dbReference>
<dbReference type="RefSeq" id="WP_255852097.1">
    <property type="nucleotide sequence ID" value="NZ_CP073347.1"/>
</dbReference>
<dbReference type="SUPFAM" id="SSF55073">
    <property type="entry name" value="Nucleotide cyclase"/>
    <property type="match status" value="1"/>
</dbReference>
<dbReference type="Pfam" id="PF07695">
    <property type="entry name" value="7TMR-DISM_7TM"/>
    <property type="match status" value="1"/>
</dbReference>
<feature type="transmembrane region" description="Helical" evidence="4">
    <location>
        <begin position="211"/>
        <end position="233"/>
    </location>
</feature>
<dbReference type="InterPro" id="IPR011623">
    <property type="entry name" value="7TMR_DISM_rcpt_extracell_dom1"/>
</dbReference>
<dbReference type="Pfam" id="PF00990">
    <property type="entry name" value="GGDEF"/>
    <property type="match status" value="1"/>
</dbReference>
<name>A0ABY5HD92_9GAMM</name>
<evidence type="ECO:0000313" key="6">
    <source>
        <dbReference type="EMBL" id="UTW10089.1"/>
    </source>
</evidence>
<proteinExistence type="predicted"/>
<evidence type="ECO:0000256" key="3">
    <source>
        <dbReference type="SAM" id="Coils"/>
    </source>
</evidence>
<comment type="catalytic activity">
    <reaction evidence="2">
        <text>2 GTP = 3',3'-c-di-GMP + 2 diphosphate</text>
        <dbReference type="Rhea" id="RHEA:24898"/>
        <dbReference type="ChEBI" id="CHEBI:33019"/>
        <dbReference type="ChEBI" id="CHEBI:37565"/>
        <dbReference type="ChEBI" id="CHEBI:58805"/>
        <dbReference type="EC" id="2.7.7.65"/>
    </reaction>
</comment>
<dbReference type="CDD" id="cd01949">
    <property type="entry name" value="GGDEF"/>
    <property type="match status" value="1"/>
</dbReference>
<dbReference type="Pfam" id="PF07696">
    <property type="entry name" value="7TMR-DISMED2"/>
    <property type="match status" value="1"/>
</dbReference>
<keyword evidence="3" id="KW-0175">Coiled coil</keyword>
<dbReference type="InterPro" id="IPR000160">
    <property type="entry name" value="GGDEF_dom"/>
</dbReference>
<feature type="transmembrane region" description="Helical" evidence="4">
    <location>
        <begin position="308"/>
        <end position="327"/>
    </location>
</feature>
<feature type="transmembrane region" description="Helical" evidence="4">
    <location>
        <begin position="333"/>
        <end position="353"/>
    </location>
</feature>
<dbReference type="NCBIfam" id="TIGR00254">
    <property type="entry name" value="GGDEF"/>
    <property type="match status" value="1"/>
</dbReference>